<dbReference type="InterPro" id="IPR040976">
    <property type="entry name" value="Pkinase_fungal"/>
</dbReference>
<feature type="compositionally biased region" description="Basic and acidic residues" evidence="1">
    <location>
        <begin position="540"/>
        <end position="553"/>
    </location>
</feature>
<feature type="region of interest" description="Disordered" evidence="1">
    <location>
        <begin position="717"/>
        <end position="875"/>
    </location>
</feature>
<sequence length="875" mass="99422">METLPARIPEVDVEWFIQHAVPQVDDRDVKRTADILRRNGTIRDGRWSDYPQDFSKMNGDGAIVGAIVYGHIEDISNAVLAAAAPMLKRRKKVVTARTRSILRQVAKSGPYSIRYRHTSATILEEATISPRLPLADPNNPDHVVNWQFQLRNDFDSIHENRQELLNNAADMMYADPSRRFRYSVSIEDTNMRFWFFSRTVCFATEVFKFAACPKPLIQFLMAVSFASRTELGYDPTVRWVTPNQNEIAYEYTVLGKEGEEHVYRTVGNGIFSHQRHRILGRGTRIWKVREVNAEGEFISDEHVLKDYWLSQNSQTEGEIQAEILSAARKTRTEKGIPCDDISKHFMTILHDTVVTIDGKQDENSVYLPNFHMPPESCGTMEVDLSKIQTYDFYGEIVLRDDPVMTAPSACGDWPKLAGRYYESRKHCRLVFKEVGTPLHQVRSHRLIFQALSFVLEGLKVFYDARFVYRDISMGNLLIWESEDGEVQCKISDLEYARPYLKDLTDEDVAPPLYRTGTPAYMAVEVLSQRHMPLLVNFKRSKADREQRRAERSASKHRSTPVDGVLHNYAHDVEGLWWIGMWTLMYTTTPQLAEQFTDSRFSSTQELEANKIFSPDLSCSLDRMVCLTSRPAFAGVMELLPENFLPACNIMSQARKALFAFYKDLETPLTNARLQDHSRFASLYDEMAPFFARLASEALSEDQVYFHDRRKELKALEQAKADKEAAEEADREAAEEAARQNEEAARQDEEFARGNETAAQKMVLGKRKRRGKAQMGVEDSDARSRALKKSRVSKRTRASASTDDSLEPSMAVTALSTPRITRSSTRGLNAKKSAPIQDPPRTRASTRASAAMAASSKATTVRPQPPKGRGSGRGKK</sequence>
<feature type="compositionally biased region" description="Low complexity" evidence="1">
    <location>
        <begin position="841"/>
        <end position="861"/>
    </location>
</feature>
<dbReference type="AlphaFoldDB" id="A0A4R0R0H4"/>
<dbReference type="Proteomes" id="UP000292702">
    <property type="component" value="Unassembled WGS sequence"/>
</dbReference>
<dbReference type="PANTHER" id="PTHR38248:SF2">
    <property type="entry name" value="FUNK1 11"/>
    <property type="match status" value="1"/>
</dbReference>
<evidence type="ECO:0000259" key="2">
    <source>
        <dbReference type="Pfam" id="PF17667"/>
    </source>
</evidence>
<gene>
    <name evidence="3" type="ORF">EIP91_010546</name>
</gene>
<dbReference type="InterPro" id="IPR011009">
    <property type="entry name" value="Kinase-like_dom_sf"/>
</dbReference>
<organism evidence="3 4">
    <name type="scientific">Steccherinum ochraceum</name>
    <dbReference type="NCBI Taxonomy" id="92696"/>
    <lineage>
        <taxon>Eukaryota</taxon>
        <taxon>Fungi</taxon>
        <taxon>Dikarya</taxon>
        <taxon>Basidiomycota</taxon>
        <taxon>Agaricomycotina</taxon>
        <taxon>Agaricomycetes</taxon>
        <taxon>Polyporales</taxon>
        <taxon>Steccherinaceae</taxon>
        <taxon>Steccherinum</taxon>
    </lineage>
</organism>
<evidence type="ECO:0000313" key="4">
    <source>
        <dbReference type="Proteomes" id="UP000292702"/>
    </source>
</evidence>
<proteinExistence type="predicted"/>
<feature type="compositionally biased region" description="Basic and acidic residues" evidence="1">
    <location>
        <begin position="717"/>
        <end position="752"/>
    </location>
</feature>
<evidence type="ECO:0000313" key="3">
    <source>
        <dbReference type="EMBL" id="TCD60210.1"/>
    </source>
</evidence>
<dbReference type="OrthoDB" id="3246048at2759"/>
<feature type="domain" description="Fungal-type protein kinase" evidence="2">
    <location>
        <begin position="144"/>
        <end position="582"/>
    </location>
</feature>
<feature type="compositionally biased region" description="Polar residues" evidence="1">
    <location>
        <begin position="813"/>
        <end position="826"/>
    </location>
</feature>
<dbReference type="Pfam" id="PF17667">
    <property type="entry name" value="Pkinase_fungal"/>
    <property type="match status" value="1"/>
</dbReference>
<dbReference type="PANTHER" id="PTHR38248">
    <property type="entry name" value="FUNK1 6"/>
    <property type="match status" value="1"/>
</dbReference>
<keyword evidence="4" id="KW-1185">Reference proteome</keyword>
<protein>
    <recommendedName>
        <fullName evidence="2">Fungal-type protein kinase domain-containing protein</fullName>
    </recommendedName>
</protein>
<feature type="region of interest" description="Disordered" evidence="1">
    <location>
        <begin position="540"/>
        <end position="559"/>
    </location>
</feature>
<feature type="compositionally biased region" description="Basic residues" evidence="1">
    <location>
        <begin position="784"/>
        <end position="796"/>
    </location>
</feature>
<name>A0A4R0R0H4_9APHY</name>
<evidence type="ECO:0000256" key="1">
    <source>
        <dbReference type="SAM" id="MobiDB-lite"/>
    </source>
</evidence>
<accession>A0A4R0R0H4</accession>
<dbReference type="SUPFAM" id="SSF56112">
    <property type="entry name" value="Protein kinase-like (PK-like)"/>
    <property type="match status" value="1"/>
</dbReference>
<reference evidence="3 4" key="1">
    <citation type="submission" date="2018-11" db="EMBL/GenBank/DDBJ databases">
        <title>Genome assembly of Steccherinum ochraceum LE-BIN_3174, the white-rot fungus of the Steccherinaceae family (The Residual Polyporoid clade, Polyporales, Basidiomycota).</title>
        <authorList>
            <person name="Fedorova T.V."/>
            <person name="Glazunova O.A."/>
            <person name="Landesman E.O."/>
            <person name="Moiseenko K.V."/>
            <person name="Psurtseva N.V."/>
            <person name="Savinova O.S."/>
            <person name="Shakhova N.V."/>
            <person name="Tyazhelova T.V."/>
            <person name="Vasina D.V."/>
        </authorList>
    </citation>
    <scope>NUCLEOTIDE SEQUENCE [LARGE SCALE GENOMIC DNA]</scope>
    <source>
        <strain evidence="3 4">LE-BIN_3174</strain>
    </source>
</reference>
<dbReference type="Gene3D" id="1.10.510.10">
    <property type="entry name" value="Transferase(Phosphotransferase) domain 1"/>
    <property type="match status" value="1"/>
</dbReference>
<dbReference type="EMBL" id="RWJN01000638">
    <property type="protein sequence ID" value="TCD60210.1"/>
    <property type="molecule type" value="Genomic_DNA"/>
</dbReference>
<comment type="caution">
    <text evidence="3">The sequence shown here is derived from an EMBL/GenBank/DDBJ whole genome shotgun (WGS) entry which is preliminary data.</text>
</comment>